<dbReference type="InterPro" id="IPR038601">
    <property type="entry name" value="MttB-like_sf"/>
</dbReference>
<gene>
    <name evidence="5" type="ORF">METZ01_LOCUS27493</name>
</gene>
<dbReference type="GO" id="GO:0008168">
    <property type="term" value="F:methyltransferase activity"/>
    <property type="evidence" value="ECO:0007669"/>
    <property type="project" value="UniProtKB-KW"/>
</dbReference>
<sequence length="512" mass="56201">MSTRRTKRGNAREARRAKRAITSTRSVPYITRRVPVYEMASEELLTIIETNAETLLEETGIDFRDDPPTLSLFENAGAKIDGERVRFPRNMCKEIIQASAPRMYVQHARNSQRSVKIGENHCVLVPAYGSPFVHDLDKGRRYATLEDFENFTKLTYSTPSMHHSGGTLCEPVDVPVNKRHLDMIYSHLRWSDKPFMGSVTAPERAQDSVDMAKLVFGEDFVDQNCVITSLINANSPMTFDSTMLGAARVYAENNQASVISPFILSGAMSPVTVVGTCTQILAEALAGITFTQLIRPGAPVIFGTFSSAISMQSGAPTFGTPEPSMVLYIMAALSRRLGVPYRSGGGLCASKLPDAQAAFESANTLQTAMLAGVNFMLHTAGWLEGGLSMGYEKFVLDADQAAMIEVFLAGVDDSENGQAMAALREVGPGNHFLGCDHTQANFETAFYRSSTADNNSFEQWESEGALDAAKRANQMWKSTLAEYESPPIDPGIDEALKDFIKRRKSEMPDVNY</sequence>
<feature type="compositionally biased region" description="Basic residues" evidence="4">
    <location>
        <begin position="1"/>
        <end position="19"/>
    </location>
</feature>
<dbReference type="GO" id="GO:0032259">
    <property type="term" value="P:methylation"/>
    <property type="evidence" value="ECO:0007669"/>
    <property type="project" value="UniProtKB-KW"/>
</dbReference>
<comment type="similarity">
    <text evidence="1">Belongs to the trimethylamine methyltransferase family.</text>
</comment>
<dbReference type="InterPro" id="IPR010426">
    <property type="entry name" value="MTTB_MeTrfase"/>
</dbReference>
<protein>
    <recommendedName>
        <fullName evidence="6">Methyltransferase</fullName>
    </recommendedName>
</protein>
<evidence type="ECO:0000256" key="2">
    <source>
        <dbReference type="ARBA" id="ARBA00022603"/>
    </source>
</evidence>
<dbReference type="Pfam" id="PF06253">
    <property type="entry name" value="MTTB"/>
    <property type="match status" value="1"/>
</dbReference>
<evidence type="ECO:0008006" key="6">
    <source>
        <dbReference type="Google" id="ProtNLM"/>
    </source>
</evidence>
<dbReference type="GO" id="GO:0015948">
    <property type="term" value="P:methanogenesis"/>
    <property type="evidence" value="ECO:0007669"/>
    <property type="project" value="InterPro"/>
</dbReference>
<dbReference type="Gene3D" id="3.20.20.480">
    <property type="entry name" value="Trimethylamine methyltransferase-like"/>
    <property type="match status" value="1"/>
</dbReference>
<keyword evidence="3" id="KW-0808">Transferase</keyword>
<accession>A0A381Q8A6</accession>
<keyword evidence="2" id="KW-0489">Methyltransferase</keyword>
<evidence type="ECO:0000256" key="3">
    <source>
        <dbReference type="ARBA" id="ARBA00022679"/>
    </source>
</evidence>
<organism evidence="5">
    <name type="scientific">marine metagenome</name>
    <dbReference type="NCBI Taxonomy" id="408172"/>
    <lineage>
        <taxon>unclassified sequences</taxon>
        <taxon>metagenomes</taxon>
        <taxon>ecological metagenomes</taxon>
    </lineage>
</organism>
<name>A0A381Q8A6_9ZZZZ</name>
<dbReference type="AlphaFoldDB" id="A0A381Q8A6"/>
<evidence type="ECO:0000256" key="4">
    <source>
        <dbReference type="SAM" id="MobiDB-lite"/>
    </source>
</evidence>
<dbReference type="EMBL" id="UINC01001217">
    <property type="protein sequence ID" value="SUZ74639.1"/>
    <property type="molecule type" value="Genomic_DNA"/>
</dbReference>
<feature type="region of interest" description="Disordered" evidence="4">
    <location>
        <begin position="1"/>
        <end position="20"/>
    </location>
</feature>
<evidence type="ECO:0000256" key="1">
    <source>
        <dbReference type="ARBA" id="ARBA00007137"/>
    </source>
</evidence>
<evidence type="ECO:0000313" key="5">
    <source>
        <dbReference type="EMBL" id="SUZ74639.1"/>
    </source>
</evidence>
<reference evidence="5" key="1">
    <citation type="submission" date="2018-05" db="EMBL/GenBank/DDBJ databases">
        <authorList>
            <person name="Lanie J.A."/>
            <person name="Ng W.-L."/>
            <person name="Kazmierczak K.M."/>
            <person name="Andrzejewski T.M."/>
            <person name="Davidsen T.M."/>
            <person name="Wayne K.J."/>
            <person name="Tettelin H."/>
            <person name="Glass J.I."/>
            <person name="Rusch D."/>
            <person name="Podicherti R."/>
            <person name="Tsui H.-C.T."/>
            <person name="Winkler M.E."/>
        </authorList>
    </citation>
    <scope>NUCLEOTIDE SEQUENCE</scope>
</reference>
<proteinExistence type="inferred from homology"/>
<dbReference type="PIRSF" id="PIRSF037567">
    <property type="entry name" value="MTTB_MeTrfase"/>
    <property type="match status" value="1"/>
</dbReference>